<dbReference type="EMBL" id="MN956836">
    <property type="protein sequence ID" value="QTX15038.1"/>
    <property type="molecule type" value="Genomic_DNA"/>
</dbReference>
<proteinExistence type="predicted"/>
<geneLocation type="plasmid" evidence="1">
    <name>p17-15-vir-like</name>
</geneLocation>
<name>A0A8B0SXK5_KLEPN</name>
<dbReference type="AlphaFoldDB" id="A0A8B0SXK5"/>
<keyword evidence="1" id="KW-0614">Plasmid</keyword>
<accession>A0A8B0SXK5</accession>
<protein>
    <submittedName>
        <fullName evidence="1">Uncharacterized protein</fullName>
    </submittedName>
</protein>
<sequence>MIFKEKYQAVKAQLKCPLSSSIKNDHFDLSFSLLIDFPPTETTG</sequence>
<reference evidence="1" key="1">
    <citation type="submission" date="2020-01" db="EMBL/GenBank/DDBJ databases">
        <authorList>
            <person name="Qin S."/>
        </authorList>
    </citation>
    <scope>NUCLEOTIDE SEQUENCE</scope>
    <source>
        <strain evidence="1">CVir17-16-YZ6g</strain>
        <plasmid evidence="1">p17-15-vir-like</plasmid>
    </source>
</reference>
<evidence type="ECO:0000313" key="1">
    <source>
        <dbReference type="EMBL" id="QTX15038.1"/>
    </source>
</evidence>
<organism evidence="1">
    <name type="scientific">Klebsiella pneumoniae</name>
    <dbReference type="NCBI Taxonomy" id="573"/>
    <lineage>
        <taxon>Bacteria</taxon>
        <taxon>Pseudomonadati</taxon>
        <taxon>Pseudomonadota</taxon>
        <taxon>Gammaproteobacteria</taxon>
        <taxon>Enterobacterales</taxon>
        <taxon>Enterobacteriaceae</taxon>
        <taxon>Klebsiella/Raoultella group</taxon>
        <taxon>Klebsiella</taxon>
        <taxon>Klebsiella pneumoniae complex</taxon>
    </lineage>
</organism>